<keyword evidence="1" id="KW-0645">Protease</keyword>
<dbReference type="GO" id="GO:0006508">
    <property type="term" value="P:proteolysis"/>
    <property type="evidence" value="ECO:0007669"/>
    <property type="project" value="UniProtKB-KW"/>
</dbReference>
<accession>L2G516</accession>
<gene>
    <name evidence="4" type="ORF">CGGC5_6391</name>
</gene>
<dbReference type="HOGENOM" id="CLU_1602576_0_0_1"/>
<dbReference type="SUPFAM" id="SSF53474">
    <property type="entry name" value="alpha/beta-Hydrolases"/>
    <property type="match status" value="1"/>
</dbReference>
<organism evidence="4">
    <name type="scientific">Colletotrichum fructicola (strain Nara gc5)</name>
    <name type="common">Anthracnose fungus</name>
    <name type="synonym">Colletotrichum gloeosporioides (strain Nara gc5)</name>
    <dbReference type="NCBI Taxonomy" id="1213859"/>
    <lineage>
        <taxon>Eukaryota</taxon>
        <taxon>Fungi</taxon>
        <taxon>Dikarya</taxon>
        <taxon>Ascomycota</taxon>
        <taxon>Pezizomycotina</taxon>
        <taxon>Sordariomycetes</taxon>
        <taxon>Hypocreomycetidae</taxon>
        <taxon>Glomerellales</taxon>
        <taxon>Glomerellaceae</taxon>
        <taxon>Colletotrichum</taxon>
        <taxon>Colletotrichum gloeosporioides species complex</taxon>
    </lineage>
</organism>
<name>L2G516_COLFN</name>
<keyword evidence="2" id="KW-0378">Hydrolase</keyword>
<evidence type="ECO:0000313" key="4">
    <source>
        <dbReference type="EMBL" id="ELA33774.1"/>
    </source>
</evidence>
<dbReference type="GO" id="GO:0008236">
    <property type="term" value="F:serine-type peptidase activity"/>
    <property type="evidence" value="ECO:0007669"/>
    <property type="project" value="InterPro"/>
</dbReference>
<proteinExistence type="predicted"/>
<evidence type="ECO:0000259" key="3">
    <source>
        <dbReference type="Pfam" id="PF00326"/>
    </source>
</evidence>
<dbReference type="Gene3D" id="3.40.50.1820">
    <property type="entry name" value="alpha/beta hydrolase"/>
    <property type="match status" value="1"/>
</dbReference>
<dbReference type="STRING" id="1213859.L2G516"/>
<feature type="domain" description="Peptidase S9 prolyl oligopeptidase catalytic" evidence="3">
    <location>
        <begin position="1"/>
        <end position="133"/>
    </location>
</feature>
<dbReference type="InterPro" id="IPR050278">
    <property type="entry name" value="Serine_Prot_S9B/DPPIV"/>
</dbReference>
<dbReference type="GO" id="GO:0008239">
    <property type="term" value="F:dipeptidyl-peptidase activity"/>
    <property type="evidence" value="ECO:0007669"/>
    <property type="project" value="TreeGrafter"/>
</dbReference>
<dbReference type="InterPro" id="IPR001375">
    <property type="entry name" value="Peptidase_S9_cat"/>
</dbReference>
<dbReference type="PANTHER" id="PTHR11731">
    <property type="entry name" value="PROTEASE FAMILY S9B,C DIPEPTIDYL-PEPTIDASE IV-RELATED"/>
    <property type="match status" value="1"/>
</dbReference>
<evidence type="ECO:0000256" key="2">
    <source>
        <dbReference type="ARBA" id="ARBA00022801"/>
    </source>
</evidence>
<reference evidence="4" key="1">
    <citation type="submission" date="2012-08" db="EMBL/GenBank/DDBJ databases">
        <title>Genome analysis of Colletotrichum orbiculare and Colletotrichum fructicola.</title>
        <authorList>
            <person name="Gan P.H.P."/>
            <person name="Ikeda K."/>
            <person name="Irieda H."/>
            <person name="Narusaka M."/>
            <person name="O'Connell R.J."/>
            <person name="Narusaka Y."/>
            <person name="Takano Y."/>
            <person name="Kubo Y."/>
            <person name="Shirasu K."/>
        </authorList>
    </citation>
    <scope>NUCLEOTIDE SEQUENCE</scope>
    <source>
        <strain evidence="4">Nara gc5</strain>
    </source>
</reference>
<dbReference type="GO" id="GO:0005886">
    <property type="term" value="C:plasma membrane"/>
    <property type="evidence" value="ECO:0007669"/>
    <property type="project" value="TreeGrafter"/>
</dbReference>
<sequence length="166" mass="18767">MGIVGWSYGGYLSAKVVEQDSGVFSHALIVAPVSDWRFYDSVYTERYMKSLGENEEGYNETAVRNPAGFKNIAGEFTILHGTGDDNVHYQNAAALIDLLVSAGVPNDKMNWLSFTDSDHSIAYNGANIWLYKYMTEALFREKKRSGDRLVHQWTKKSDASFDFDRE</sequence>
<dbReference type="Pfam" id="PF00326">
    <property type="entry name" value="Peptidase_S9"/>
    <property type="match status" value="1"/>
</dbReference>
<dbReference type="AlphaFoldDB" id="L2G516"/>
<evidence type="ECO:0000256" key="1">
    <source>
        <dbReference type="ARBA" id="ARBA00022670"/>
    </source>
</evidence>
<dbReference type="PANTHER" id="PTHR11731:SF162">
    <property type="entry name" value="DIPEPTIDYL PEPTIDASE 4-RELATED"/>
    <property type="match status" value="1"/>
</dbReference>
<dbReference type="InterPro" id="IPR029058">
    <property type="entry name" value="AB_hydrolase_fold"/>
</dbReference>
<protein>
    <submittedName>
        <fullName evidence="4">Extracellular dipeptidyl-peptidase dpp4</fullName>
    </submittedName>
</protein>
<dbReference type="EMBL" id="KB020645">
    <property type="protein sequence ID" value="ELA33774.1"/>
    <property type="molecule type" value="Genomic_DNA"/>
</dbReference>